<reference evidence="15" key="1">
    <citation type="submission" date="2012-07" db="EMBL/GenBank/DDBJ databases">
        <title>Genome of the Chinese tree shrew, a rising model animal genetically related to primates.</title>
        <authorList>
            <person name="Zhang G."/>
            <person name="Fan Y."/>
            <person name="Yao Y."/>
            <person name="Huang Z."/>
        </authorList>
    </citation>
    <scope>NUCLEOTIDE SEQUENCE [LARGE SCALE GENOMIC DNA]</scope>
</reference>
<keyword evidence="12" id="KW-0732">Signal</keyword>
<evidence type="ECO:0000256" key="10">
    <source>
        <dbReference type="SAM" id="Coils"/>
    </source>
</evidence>
<dbReference type="PANTHER" id="PTHR13027">
    <property type="entry name" value="SAND PROTEIN-RELATED"/>
    <property type="match status" value="1"/>
</dbReference>
<feature type="coiled-coil region" evidence="10">
    <location>
        <begin position="748"/>
        <end position="803"/>
    </location>
</feature>
<dbReference type="EMBL" id="KB320797">
    <property type="protein sequence ID" value="ELW62989.1"/>
    <property type="molecule type" value="Genomic_DNA"/>
</dbReference>
<dbReference type="InterPro" id="IPR043970">
    <property type="entry name" value="FUZ/MON1/HPS1_longin_3"/>
</dbReference>
<evidence type="ECO:0000256" key="5">
    <source>
        <dbReference type="ARBA" id="ARBA00023054"/>
    </source>
</evidence>
<dbReference type="AlphaFoldDB" id="L9KKJ8"/>
<dbReference type="GO" id="GO:0006623">
    <property type="term" value="P:protein targeting to vacuole"/>
    <property type="evidence" value="ECO:0007669"/>
    <property type="project" value="InterPro"/>
</dbReference>
<dbReference type="GO" id="GO:0005576">
    <property type="term" value="C:extracellular region"/>
    <property type="evidence" value="ECO:0007669"/>
    <property type="project" value="UniProtKB-SubCell"/>
</dbReference>
<evidence type="ECO:0000256" key="9">
    <source>
        <dbReference type="PIRSR" id="PIRSR601820-3"/>
    </source>
</evidence>
<dbReference type="Pfam" id="PF15233">
    <property type="entry name" value="SYCE1"/>
    <property type="match status" value="1"/>
</dbReference>
<evidence type="ECO:0000313" key="15">
    <source>
        <dbReference type="Proteomes" id="UP000011518"/>
    </source>
</evidence>
<evidence type="ECO:0000256" key="4">
    <source>
        <dbReference type="ARBA" id="ARBA00022525"/>
    </source>
</evidence>
<evidence type="ECO:0000256" key="7">
    <source>
        <dbReference type="ARBA" id="ARBA00023254"/>
    </source>
</evidence>
<feature type="compositionally biased region" description="Low complexity" evidence="11">
    <location>
        <begin position="205"/>
        <end position="214"/>
    </location>
</feature>
<keyword evidence="6 9" id="KW-1015">Disulfide bond</keyword>
<keyword evidence="15" id="KW-1185">Reference proteome</keyword>
<evidence type="ECO:0000256" key="2">
    <source>
        <dbReference type="ARBA" id="ARBA00008968"/>
    </source>
</evidence>
<keyword evidence="5 10" id="KW-0175">Coiled coil</keyword>
<feature type="signal peptide" evidence="12">
    <location>
        <begin position="1"/>
        <end position="21"/>
    </location>
</feature>
<dbReference type="Gene3D" id="2.40.50.120">
    <property type="match status" value="1"/>
</dbReference>
<evidence type="ECO:0000256" key="11">
    <source>
        <dbReference type="SAM" id="MobiDB-lite"/>
    </source>
</evidence>
<evidence type="ECO:0000256" key="6">
    <source>
        <dbReference type="ARBA" id="ARBA00023157"/>
    </source>
</evidence>
<feature type="disulfide bond" evidence="9">
    <location>
        <begin position="24"/>
        <end position="162"/>
    </location>
</feature>
<feature type="binding site" evidence="8">
    <location>
        <position position="22"/>
    </location>
    <ligand>
        <name>Zn(2+)</name>
        <dbReference type="ChEBI" id="CHEBI:29105"/>
        <note>ligand shared with metalloproteinase partner</note>
    </ligand>
</feature>
<feature type="domain" description="NTR" evidence="13">
    <location>
        <begin position="22"/>
        <end position="187"/>
    </location>
</feature>
<keyword evidence="8" id="KW-0862">Zinc</keyword>
<comment type="similarity">
    <text evidence="2">Belongs to the MON1/SAND family.</text>
</comment>
<comment type="similarity">
    <text evidence="3">Belongs to the SYCE family.</text>
</comment>
<dbReference type="InterPro" id="IPR001134">
    <property type="entry name" value="Netrin_domain"/>
</dbReference>
<keyword evidence="7" id="KW-0469">Meiosis</keyword>
<dbReference type="SUPFAM" id="SSF50242">
    <property type="entry name" value="TIMP-like"/>
    <property type="match status" value="1"/>
</dbReference>
<evidence type="ECO:0000259" key="13">
    <source>
        <dbReference type="PROSITE" id="PS50189"/>
    </source>
</evidence>
<dbReference type="InterPro" id="IPR043972">
    <property type="entry name" value="FUZ/MON1/HPS1_longin_1"/>
</dbReference>
<dbReference type="InterPro" id="IPR026676">
    <property type="entry name" value="SYCE1"/>
</dbReference>
<dbReference type="Pfam" id="PF19038">
    <property type="entry name" value="Fuz_longin_3"/>
    <property type="match status" value="1"/>
</dbReference>
<dbReference type="GO" id="GO:0035658">
    <property type="term" value="C:Mon1-Ccz1 complex"/>
    <property type="evidence" value="ECO:0007669"/>
    <property type="project" value="TreeGrafter"/>
</dbReference>
<organism evidence="14 15">
    <name type="scientific">Tupaia chinensis</name>
    <name type="common">Chinese tree shrew</name>
    <name type="synonym">Tupaia belangeri chinensis</name>
    <dbReference type="NCBI Taxonomy" id="246437"/>
    <lineage>
        <taxon>Eukaryota</taxon>
        <taxon>Metazoa</taxon>
        <taxon>Chordata</taxon>
        <taxon>Craniata</taxon>
        <taxon>Vertebrata</taxon>
        <taxon>Euteleostomi</taxon>
        <taxon>Mammalia</taxon>
        <taxon>Eutheria</taxon>
        <taxon>Euarchontoglires</taxon>
        <taxon>Scandentia</taxon>
        <taxon>Tupaiidae</taxon>
        <taxon>Tupaia</taxon>
    </lineage>
</organism>
<dbReference type="GO" id="GO:0016192">
    <property type="term" value="P:vesicle-mediated transport"/>
    <property type="evidence" value="ECO:0007669"/>
    <property type="project" value="InterPro"/>
</dbReference>
<dbReference type="InterPro" id="IPR043971">
    <property type="entry name" value="FUZ/MON1/HPS1_longin_2"/>
</dbReference>
<dbReference type="GO" id="GO:0007130">
    <property type="term" value="P:synaptonemal complex assembly"/>
    <property type="evidence" value="ECO:0007669"/>
    <property type="project" value="InterPro"/>
</dbReference>
<dbReference type="Pfam" id="PF00965">
    <property type="entry name" value="TIMP"/>
    <property type="match status" value="1"/>
</dbReference>
<feature type="disulfide bond" evidence="9">
    <location>
        <begin position="34"/>
        <end position="187"/>
    </location>
</feature>
<dbReference type="Pfam" id="PF19037">
    <property type="entry name" value="Fuz_longin_2"/>
    <property type="match status" value="1"/>
</dbReference>
<proteinExistence type="inferred from homology"/>
<dbReference type="eggNOG" id="KOG0997">
    <property type="taxonomic scope" value="Eukaryota"/>
</dbReference>
<feature type="compositionally biased region" description="Polar residues" evidence="11">
    <location>
        <begin position="284"/>
        <end position="293"/>
    </location>
</feature>
<dbReference type="InterPro" id="IPR008993">
    <property type="entry name" value="TIMP-like_OB-fold"/>
</dbReference>
<name>L9KKJ8_TUPCH</name>
<protein>
    <submittedName>
        <fullName evidence="14">Vacuolar fusion protein MON1 like protein B</fullName>
    </submittedName>
</protein>
<feature type="disulfide bond" evidence="9">
    <location>
        <begin position="22"/>
        <end position="134"/>
    </location>
</feature>
<accession>L9KKJ8</accession>
<dbReference type="FunCoup" id="L9KKJ8">
    <property type="interactions" value="1190"/>
</dbReference>
<dbReference type="PANTHER" id="PTHR13027:SF13">
    <property type="entry name" value="VACUOLAR FUSION PROTEIN MON1 HOMOLOG B"/>
    <property type="match status" value="1"/>
</dbReference>
<dbReference type="InParanoid" id="L9KKJ8"/>
<keyword evidence="4" id="KW-0964">Secreted</keyword>
<dbReference type="Pfam" id="PF19036">
    <property type="entry name" value="Fuz_longin_1"/>
    <property type="match status" value="1"/>
</dbReference>
<feature type="chain" id="PRO_5003999915" evidence="12">
    <location>
        <begin position="22"/>
        <end position="1029"/>
    </location>
</feature>
<feature type="region of interest" description="Disordered" evidence="11">
    <location>
        <begin position="877"/>
        <end position="952"/>
    </location>
</feature>
<dbReference type="InterPro" id="IPR004353">
    <property type="entry name" value="Mon1"/>
</dbReference>
<feature type="region of interest" description="Disordered" evidence="11">
    <location>
        <begin position="205"/>
        <end position="305"/>
    </location>
</feature>
<dbReference type="STRING" id="246437.L9KKJ8"/>
<gene>
    <name evidence="14" type="ORF">TREES_T100001611</name>
</gene>
<evidence type="ECO:0000256" key="3">
    <source>
        <dbReference type="ARBA" id="ARBA00010094"/>
    </source>
</evidence>
<dbReference type="Proteomes" id="UP000011518">
    <property type="component" value="Unassembled WGS sequence"/>
</dbReference>
<keyword evidence="8" id="KW-0479">Metal-binding</keyword>
<dbReference type="GO" id="GO:0046872">
    <property type="term" value="F:metal ion binding"/>
    <property type="evidence" value="ECO:0007669"/>
    <property type="project" value="UniProtKB-KW"/>
</dbReference>
<evidence type="ECO:0000256" key="12">
    <source>
        <dbReference type="SAM" id="SignalP"/>
    </source>
</evidence>
<evidence type="ECO:0000256" key="1">
    <source>
        <dbReference type="ARBA" id="ARBA00004613"/>
    </source>
</evidence>
<dbReference type="GO" id="GO:0000795">
    <property type="term" value="C:synaptonemal complex"/>
    <property type="evidence" value="ECO:0007669"/>
    <property type="project" value="InterPro"/>
</dbReference>
<dbReference type="PRINTS" id="PR01546">
    <property type="entry name" value="YEAST73DUF"/>
</dbReference>
<evidence type="ECO:0000313" key="14">
    <source>
        <dbReference type="EMBL" id="ELW62989.1"/>
    </source>
</evidence>
<evidence type="ECO:0000256" key="8">
    <source>
        <dbReference type="PIRSR" id="PIRSR601820-1"/>
    </source>
</evidence>
<comment type="subcellular location">
    <subcellularLocation>
        <location evidence="1">Secreted</location>
    </subcellularLocation>
</comment>
<dbReference type="GO" id="GO:0008191">
    <property type="term" value="F:metalloendopeptidase inhibitor activity"/>
    <property type="evidence" value="ECO:0007669"/>
    <property type="project" value="InterPro"/>
</dbReference>
<reference evidence="15" key="2">
    <citation type="journal article" date="2013" name="Nat. Commun.">
        <title>Genome of the Chinese tree shrew.</title>
        <authorList>
            <person name="Fan Y."/>
            <person name="Huang Z.Y."/>
            <person name="Cao C.C."/>
            <person name="Chen C.S."/>
            <person name="Chen Y.X."/>
            <person name="Fan D.D."/>
            <person name="He J."/>
            <person name="Hou H.L."/>
            <person name="Hu L."/>
            <person name="Hu X.T."/>
            <person name="Jiang X.T."/>
            <person name="Lai R."/>
            <person name="Lang Y.S."/>
            <person name="Liang B."/>
            <person name="Liao S.G."/>
            <person name="Mu D."/>
            <person name="Ma Y.Y."/>
            <person name="Niu Y.Y."/>
            <person name="Sun X.Q."/>
            <person name="Xia J.Q."/>
            <person name="Xiao J."/>
            <person name="Xiong Z.Q."/>
            <person name="Xu L."/>
            <person name="Yang L."/>
            <person name="Zhang Y."/>
            <person name="Zhao W."/>
            <person name="Zhao X.D."/>
            <person name="Zheng Y.T."/>
            <person name="Zhou J.M."/>
            <person name="Zhu Y.B."/>
            <person name="Zhang G.J."/>
            <person name="Wang J."/>
            <person name="Yao Y.G."/>
        </authorList>
    </citation>
    <scope>NUCLEOTIDE SEQUENCE [LARGE SCALE GENOMIC DNA]</scope>
</reference>
<feature type="compositionally biased region" description="Polar residues" evidence="11">
    <location>
        <begin position="936"/>
        <end position="945"/>
    </location>
</feature>
<dbReference type="InterPro" id="IPR001820">
    <property type="entry name" value="TIMP"/>
</dbReference>
<dbReference type="PROSITE" id="PS50189">
    <property type="entry name" value="NTR"/>
    <property type="match status" value="1"/>
</dbReference>
<sequence length="1029" mass="113336">MEPSWLLVLPLLLALSAPCHACRCKLQHPQTFFCKSDIGESTEALGKSPSRRSPTKEDGNAQVGIAGWENLTSMNRWPLIHFFLLSVLLADILKLENKTKTRRIFTVNVTKILKAPKGVTEIHKIYSPRDIEECGYMMRTAQQSHLLIAGYMTGKKVRFTRCHLVYLWYRLSRQQRLGFESLYSKACSCQGRYVNRRDVQMEAGGEAAAPAAAEGAEDLEDSRFSSAETGDGEGVHAGPPDSDSGDGGLEEPGSKPDDQPPSLSPEAPSSTCQPEDPAAPDSGPTDSPESSSGNQGGDPSDEDWRSQRKHVFVLSEAGKPIYSRYGSVEALSATMGVMTALVSFVQSAGDAIRAIYAEDHKLVFLQQGPLLLVAVSRTPQSAAQLRGELLAVHAQIVSTLTRASVARIFAHKQNYDLRRLLAGSERTLDRLLDNVEQDPGALLLGAVRCVPLARPLREALGALLRRCTAPGLALSVLAIGGRLVTVAQERNVLAECRLDPADLQLLLDWVGAPAFAAGEAWAPVCLPRFNPDGFFYAYVARLDAMPVCLLLLGTQREAFHAMAACRRLVEDGMRALGAMRALGDAASCSNAPSANVPAYSVQAVGAPGLRHFLYKPLDIPDHHRQLPQFTSPELEAPYSGEEERQRLSDLYHRLHARLHSTSRPLRLIYHVAEKETLLAWVTSKFELYTCLSPLVTKAGAILVVTKLLRWVRKEEDRLFIRYPPKYSTPPATSADQAPHNEGSLEPQIEDLINRINELQQAKKKSSEELGEAHAVWEALHRELDSLNGEKVHLEEVLSKKQEALRILQLHCQERESGARRSDVREELEEPTGLDTDLWEFYMLRQRLAREIRALESSREQLRAEKKLLRAQLRQVEERLRSQPGVQGAPVGNGGQKAEPEKFGGQGLVQNHSAPEPGPGKGENPPEPLDDSHKDTGQNTEMTGTQDCLVPPTYPLPLRVSQKSASSWSMSRALRDLANPFLSCFICVRLRPLPLGGLAQMRRGLGELSVAKSLKGIPERMSSSEANCEK</sequence>